<dbReference type="AlphaFoldDB" id="A0A9Q1K2S9"/>
<evidence type="ECO:0000259" key="13">
    <source>
        <dbReference type="PROSITE" id="PS51141"/>
    </source>
</evidence>
<protein>
    <recommendedName>
        <fullName evidence="13">SBP-type domain-containing protein</fullName>
    </recommendedName>
</protein>
<comment type="caution">
    <text evidence="14">The sequence shown here is derived from an EMBL/GenBank/DDBJ whole genome shotgun (WGS) entry which is preliminary data.</text>
</comment>
<keyword evidence="9" id="KW-0040">ANK repeat</keyword>
<feature type="compositionally biased region" description="Low complexity" evidence="11">
    <location>
        <begin position="72"/>
        <end position="84"/>
    </location>
</feature>
<evidence type="ECO:0000256" key="1">
    <source>
        <dbReference type="ARBA" id="ARBA00004123"/>
    </source>
</evidence>
<dbReference type="Pfam" id="PF26102">
    <property type="entry name" value="Ig_SPL7"/>
    <property type="match status" value="1"/>
</dbReference>
<dbReference type="PROSITE" id="PS50297">
    <property type="entry name" value="ANK_REP_REGION"/>
    <property type="match status" value="1"/>
</dbReference>
<dbReference type="OrthoDB" id="514967at2759"/>
<keyword evidence="3 10" id="KW-0863">Zinc-finger</keyword>
<feature type="transmembrane region" description="Helical" evidence="12">
    <location>
        <begin position="986"/>
        <end position="1004"/>
    </location>
</feature>
<reference evidence="14" key="1">
    <citation type="submission" date="2022-04" db="EMBL/GenBank/DDBJ databases">
        <title>Carnegiea gigantea Genome sequencing and assembly v2.</title>
        <authorList>
            <person name="Copetti D."/>
            <person name="Sanderson M.J."/>
            <person name="Burquez A."/>
            <person name="Wojciechowski M.F."/>
        </authorList>
    </citation>
    <scope>NUCLEOTIDE SEQUENCE</scope>
    <source>
        <strain evidence="14">SGP5-SGP5p</strain>
        <tissue evidence="14">Aerial part</tissue>
    </source>
</reference>
<accession>A0A9Q1K2S9</accession>
<evidence type="ECO:0000256" key="7">
    <source>
        <dbReference type="ARBA" id="ARBA00023163"/>
    </source>
</evidence>
<keyword evidence="4" id="KW-0862">Zinc</keyword>
<dbReference type="InterPro" id="IPR036893">
    <property type="entry name" value="SBP_sf"/>
</dbReference>
<dbReference type="InterPro" id="IPR044817">
    <property type="entry name" value="SBP-like"/>
</dbReference>
<keyword evidence="12" id="KW-0472">Membrane</keyword>
<dbReference type="Pfam" id="PF03110">
    <property type="entry name" value="SBP"/>
    <property type="match status" value="1"/>
</dbReference>
<keyword evidence="12" id="KW-1133">Transmembrane helix</keyword>
<evidence type="ECO:0000256" key="11">
    <source>
        <dbReference type="SAM" id="MobiDB-lite"/>
    </source>
</evidence>
<dbReference type="PANTHER" id="PTHR31251:SF211">
    <property type="entry name" value="SQUAMOSA PROMOTER-BINDING-LIKE PROTEIN 1"/>
    <property type="match status" value="1"/>
</dbReference>
<evidence type="ECO:0000256" key="4">
    <source>
        <dbReference type="ARBA" id="ARBA00022833"/>
    </source>
</evidence>
<dbReference type="InterPro" id="IPR036770">
    <property type="entry name" value="Ankyrin_rpt-contain_sf"/>
</dbReference>
<evidence type="ECO:0000256" key="12">
    <source>
        <dbReference type="SAM" id="Phobius"/>
    </source>
</evidence>
<feature type="compositionally biased region" description="Basic and acidic residues" evidence="11">
    <location>
        <begin position="303"/>
        <end position="317"/>
    </location>
</feature>
<dbReference type="SUPFAM" id="SSF103612">
    <property type="entry name" value="SBT domain"/>
    <property type="match status" value="1"/>
</dbReference>
<evidence type="ECO:0000256" key="2">
    <source>
        <dbReference type="ARBA" id="ARBA00022723"/>
    </source>
</evidence>
<evidence type="ECO:0000256" key="10">
    <source>
        <dbReference type="PROSITE-ProRule" id="PRU00470"/>
    </source>
</evidence>
<evidence type="ECO:0000256" key="6">
    <source>
        <dbReference type="ARBA" id="ARBA00023125"/>
    </source>
</evidence>
<keyword evidence="5" id="KW-0805">Transcription regulation</keyword>
<feature type="region of interest" description="Disordered" evidence="11">
    <location>
        <begin position="72"/>
        <end position="93"/>
    </location>
</feature>
<dbReference type="InterPro" id="IPR004333">
    <property type="entry name" value="SBP_dom"/>
</dbReference>
<dbReference type="PANTHER" id="PTHR31251">
    <property type="entry name" value="SQUAMOSA PROMOTER-BINDING-LIKE PROTEIN 4"/>
    <property type="match status" value="1"/>
</dbReference>
<dbReference type="Proteomes" id="UP001153076">
    <property type="component" value="Unassembled WGS sequence"/>
</dbReference>
<name>A0A9Q1K2S9_9CARY</name>
<evidence type="ECO:0000256" key="5">
    <source>
        <dbReference type="ARBA" id="ARBA00023015"/>
    </source>
</evidence>
<keyword evidence="6" id="KW-0238">DNA-binding</keyword>
<evidence type="ECO:0000313" key="15">
    <source>
        <dbReference type="Proteomes" id="UP001153076"/>
    </source>
</evidence>
<dbReference type="PROSITE" id="PS51141">
    <property type="entry name" value="ZF_SBP"/>
    <property type="match status" value="1"/>
</dbReference>
<gene>
    <name evidence="14" type="ORF">Cgig2_003162</name>
</gene>
<feature type="domain" description="SBP-type" evidence="13">
    <location>
        <begin position="150"/>
        <end position="227"/>
    </location>
</feature>
<evidence type="ECO:0000256" key="8">
    <source>
        <dbReference type="ARBA" id="ARBA00023242"/>
    </source>
</evidence>
<keyword evidence="2" id="KW-0479">Metal-binding</keyword>
<proteinExistence type="predicted"/>
<keyword evidence="12" id="KW-0812">Transmembrane</keyword>
<dbReference type="GO" id="GO:0005634">
    <property type="term" value="C:nucleus"/>
    <property type="evidence" value="ECO:0007669"/>
    <property type="project" value="UniProtKB-SubCell"/>
</dbReference>
<dbReference type="GO" id="GO:0003677">
    <property type="term" value="F:DNA binding"/>
    <property type="evidence" value="ECO:0007669"/>
    <property type="project" value="UniProtKB-KW"/>
</dbReference>
<dbReference type="Gene3D" id="4.10.1100.10">
    <property type="entry name" value="Transcription factor, SBP-box domain"/>
    <property type="match status" value="1"/>
</dbReference>
<dbReference type="Pfam" id="PF00023">
    <property type="entry name" value="Ank"/>
    <property type="match status" value="1"/>
</dbReference>
<sequence>MEAKFGGKTDVYGPVVTDMKAVGKRTLEWDLNDWRWDGDLFLASPLNPVPSDCRSRQFFPVDTEIPTNANLSSSCSPFSEEISPTAEKGKRELEKRRRVAAASDGELNDEAAQLSLRLGHQIYPITEEEVDKWEGRSGKKTKLDGTTSNHPVCQVEDCRADLSNAKDYHRRHKVCEMHSKASKALVGNLMQRFCQQCSRFHLLQEFDEGKRSCRRRLAGHNKRRRKTHPETSANVATLTDETSAGYLLITLLRILTNLHSNGSEQSKDQDLLSHLLRNLAGSQNGRSISELMQGSQGLLNDRTPARIPEKDPSRTQEHSQAVVSAEAHRGLSAKENMGVLQQILSATQSRVLHPCSNLEPPNGRLQDADGERHMRTNIDLNDVYNDEQDCVGHQEKGHASASIPFWAEQGVHKSSPPQTSGNSDSTSGQSGSSGSDSQSRTDRIVFKLFGKDPNDLPRLLRTQVKHLSLVKVQMLYQNTDYIFNLTILDFDVELQILDWLSQSPTDIEGYIRPGCIVLTIYLRLSKSLWEEFYCDMSSSLSRLLDASNDPFWKTGWIYMRVQQRAAFIFNGRVVLDTPLPFNQRSRILSISPIAVPIAQRVQLAVKGSNLFQPSSRLLCALEGRYLLQEGCHGLVEGDDTAGEHYEVQSLSFHCSMPDVIGRGYIEVEDYGLTGCFFPFIVAEAEICSEICMLEKVIEVVDSDGGGIDGEREKLEARNEALDFIHEMGWLLHRNRLRFKSGHANRQFDLFPFERLKWLIEFSVDHDWCAVLRKLLDLLFSGITDVGEYACIVRAVSEMGLLHAAVRRNSRPVVEFLLRYIPKMATNTLDQEEGKLSCGPPSGFLFRPDVAGAGGLTPLHIAASSDGSESVLDALLQDPEMVGIEAWKNARDSTGLTPSDYACLRGHYRYIHLAQTKMSEKSSGKHVVVDIPLILSSKRDQSQTDKLKTAKANSFYTEKLQLHSGCKLCERNLNYAYRRPALTYRPAMLSLLVIAVVCVCTALFFRSAPQVCYVFGPLRWESLKYGAM</sequence>
<evidence type="ECO:0000256" key="3">
    <source>
        <dbReference type="ARBA" id="ARBA00022771"/>
    </source>
</evidence>
<dbReference type="InterPro" id="IPR002110">
    <property type="entry name" value="Ankyrin_rpt"/>
</dbReference>
<dbReference type="PROSITE" id="PS50088">
    <property type="entry name" value="ANK_REPEAT"/>
    <property type="match status" value="1"/>
</dbReference>
<feature type="repeat" description="ANK" evidence="9">
    <location>
        <begin position="853"/>
        <end position="876"/>
    </location>
</feature>
<dbReference type="Gene3D" id="1.25.40.20">
    <property type="entry name" value="Ankyrin repeat-containing domain"/>
    <property type="match status" value="1"/>
</dbReference>
<feature type="region of interest" description="Disordered" evidence="11">
    <location>
        <begin position="296"/>
        <end position="326"/>
    </location>
</feature>
<dbReference type="EMBL" id="JAKOGI010000390">
    <property type="protein sequence ID" value="KAJ8435740.1"/>
    <property type="molecule type" value="Genomic_DNA"/>
</dbReference>
<keyword evidence="15" id="KW-1185">Reference proteome</keyword>
<comment type="subcellular location">
    <subcellularLocation>
        <location evidence="1">Nucleus</location>
    </subcellularLocation>
</comment>
<feature type="compositionally biased region" description="Low complexity" evidence="11">
    <location>
        <begin position="418"/>
        <end position="438"/>
    </location>
</feature>
<dbReference type="GO" id="GO:0008270">
    <property type="term" value="F:zinc ion binding"/>
    <property type="evidence" value="ECO:0007669"/>
    <property type="project" value="UniProtKB-KW"/>
</dbReference>
<keyword evidence="7" id="KW-0804">Transcription</keyword>
<keyword evidence="8" id="KW-0539">Nucleus</keyword>
<evidence type="ECO:0000313" key="14">
    <source>
        <dbReference type="EMBL" id="KAJ8435740.1"/>
    </source>
</evidence>
<organism evidence="14 15">
    <name type="scientific">Carnegiea gigantea</name>
    <dbReference type="NCBI Taxonomy" id="171969"/>
    <lineage>
        <taxon>Eukaryota</taxon>
        <taxon>Viridiplantae</taxon>
        <taxon>Streptophyta</taxon>
        <taxon>Embryophyta</taxon>
        <taxon>Tracheophyta</taxon>
        <taxon>Spermatophyta</taxon>
        <taxon>Magnoliopsida</taxon>
        <taxon>eudicotyledons</taxon>
        <taxon>Gunneridae</taxon>
        <taxon>Pentapetalae</taxon>
        <taxon>Caryophyllales</taxon>
        <taxon>Cactineae</taxon>
        <taxon>Cactaceae</taxon>
        <taxon>Cactoideae</taxon>
        <taxon>Echinocereeae</taxon>
        <taxon>Carnegiea</taxon>
    </lineage>
</organism>
<dbReference type="SUPFAM" id="SSF48403">
    <property type="entry name" value="Ankyrin repeat"/>
    <property type="match status" value="1"/>
</dbReference>
<evidence type="ECO:0000256" key="9">
    <source>
        <dbReference type="PROSITE-ProRule" id="PRU00023"/>
    </source>
</evidence>
<dbReference type="FunFam" id="4.10.1100.10:FF:000001">
    <property type="entry name" value="Squamosa promoter-binding-like protein 14"/>
    <property type="match status" value="1"/>
</dbReference>
<feature type="region of interest" description="Disordered" evidence="11">
    <location>
        <begin position="410"/>
        <end position="439"/>
    </location>
</feature>